<evidence type="ECO:0000259" key="11">
    <source>
        <dbReference type="PROSITE" id="PS50290"/>
    </source>
</evidence>
<dbReference type="Gene3D" id="1.10.1070.11">
    <property type="entry name" value="Phosphatidylinositol 3-/4-kinase, catalytic domain"/>
    <property type="match status" value="1"/>
</dbReference>
<evidence type="ECO:0000256" key="1">
    <source>
        <dbReference type="ARBA" id="ARBA00004604"/>
    </source>
</evidence>
<dbReference type="PANTHER" id="PTHR11139">
    <property type="entry name" value="ATAXIA TELANGIECTASIA MUTATED ATM -RELATED"/>
    <property type="match status" value="1"/>
</dbReference>
<dbReference type="Pfam" id="PF02259">
    <property type="entry name" value="FAT"/>
    <property type="match status" value="1"/>
</dbReference>
<keyword evidence="4" id="KW-0597">Phosphoprotein</keyword>
<proteinExistence type="predicted"/>
<comment type="subcellular location">
    <subcellularLocation>
        <location evidence="1">Nucleus</location>
        <location evidence="1">Nucleolus</location>
    </subcellularLocation>
</comment>
<keyword evidence="9" id="KW-0227">DNA damage</keyword>
<dbReference type="GO" id="GO:0008630">
    <property type="term" value="P:intrinsic apoptotic signaling pathway in response to DNA damage"/>
    <property type="evidence" value="ECO:0007669"/>
    <property type="project" value="TreeGrafter"/>
</dbReference>
<dbReference type="InterPro" id="IPR011009">
    <property type="entry name" value="Kinase-like_dom_sf"/>
</dbReference>
<dbReference type="GeneID" id="106174393"/>
<feature type="compositionally biased region" description="Basic and acidic residues" evidence="10">
    <location>
        <begin position="2694"/>
        <end position="2708"/>
    </location>
</feature>
<gene>
    <name evidence="16" type="primary">LOC106174393</name>
</gene>
<protein>
    <recommendedName>
        <fullName evidence="3">DNA-dependent protein kinase catalytic subunit</fullName>
        <ecNumber evidence="2">2.7.11.1</ecNumber>
    </recommendedName>
</protein>
<organism evidence="15 16">
    <name type="scientific">Lingula anatina</name>
    <name type="common">Brachiopod</name>
    <name type="synonym">Lingula unguis</name>
    <dbReference type="NCBI Taxonomy" id="7574"/>
    <lineage>
        <taxon>Eukaryota</taxon>
        <taxon>Metazoa</taxon>
        <taxon>Spiralia</taxon>
        <taxon>Lophotrochozoa</taxon>
        <taxon>Brachiopoda</taxon>
        <taxon>Linguliformea</taxon>
        <taxon>Lingulata</taxon>
        <taxon>Lingulida</taxon>
        <taxon>Linguloidea</taxon>
        <taxon>Lingulidae</taxon>
        <taxon>Lingula</taxon>
    </lineage>
</organism>
<feature type="domain" description="PI3K/PI4K catalytic" evidence="11">
    <location>
        <begin position="3761"/>
        <end position="4086"/>
    </location>
</feature>
<sequence>MAGNLQDLLCTLHSCVGGEEEDARGGRKTFDLVRDIANLCLKETSDRETDYCSSLLFNKDTGLVSFVKKVVKQAEYDSTKTAILETLCLFMERAEKKVLPYAVDIKDVCITLFIREEKAAVKKVVIPVLIKLLELTEGSQMSEELNMREMIELFFMELSRKTKHQASVKRELYKLLGIFAEVYPEGMVNYAERLTDLCVRTLQAEMNKKTGKPEIPVMTGCLEALSSILTNFTQSAEEGKHSYDIFKCTRMALNLEETARYDLTRAALTLLKRHASQFSQFIYENHERLYSVLLAWSQHNNKDVSSLGMEALEAFFKQMAEMLATKAEEGHPDRAAFAFFIRQFRETLDNPHAKQNEIASAVKGYGAFAAPCKFHMTAEDVKYMFNEMMQRSEQIFFSKNELKVDNVYNLPSFIESLARIVEQMEEVSDTFLVSLEKLVVCLTEHFPSLYKKRKLDAVQSILGIFHALISKGPTLRIFLGRVVYQGLIRTCSHPVATDLGEVEAEVDMEMQMESEKKITYKDHLDFWNMLLGSSHLKVHSKLTPDEKSALTQAIYDELVRSTLKILSKLDLTSVRGSEDTDQGDSAGTADKGRPVTPFLASSDPVSGLQASKPKDFQVFINLVDFSRDLHTDQYCALFKRWVFTFGHQLIVMSTKYPLVSGFYKLLAICMHATRKTAYFKDISLSRDQDGGENSMIVEEKIGTDRETAFLLFSKFTKEVLVRIKQYKDDLLASCLSFILALPPELVIADLPTIVPALKITFKLGLSYQPLAVEGMEAIEFWRDSIPNHLLQPHYQDILPCLDDFLKLQSEQAGNETNSPSTLIMEPKGHSYSRKKGLPIKLLKPAVAKEESSQLELLKQRIVKFLGNLGGATNAAMVQCTSEDIAKIAVAWDQEKHLKFDMPFMDVKAALYLDPFLPRVVELATLSSDRQTKVAACELFHSMVLYMLGRSVQQPEGQQGRHPLDGLYRNVFPAMLQLACDVELVARQLFEPLTMQLIHWFTRSKVFENPETAALLNAVMEGLIDPSNASLRDFCARCIEEFLKWALKQTSPAQLRKNPHIPKSIFKRIYSFALHPSPFRRLGAALAFNHIYRVFREDEVLLDIFTFEILETFIESLAMAHHDDKSLGTQEQGVQVLNHLERIIVNKAALLCKDSKIRRKPKTWNKATLDICVRWLLRQCGRPQTECRHSSMMLVYKLAPCVPEFQSVQGFFQKFLKMESGGPQYFMERFEAYRLGGTRFTLKMCHTLGDIGEQFTVKNAVLWYDMVLAALECYKWTFDTNLLRPEDVFTGGHSSCIYLVLSHFLSSLALKDIEAAADLFTKGLDRKIFTPWEVEEYNRSKCTVIVHLLDFLCSTISKSGSHLEQVVPSNIWCPDLWILICDCVLNPSALGFNMGDVEVMMKLPEQMEQVLRIFSRYLPPKALDMFRRTLKSKLDSGSYNLLKKLPHILSGPSEDHMTDSHLVAGYQLLHKTDFLLPALKDGGHSAENVSNNLLQTLFQAVSEEDQFRLLECSPSTLELSRKLLELACSMTDKPAQILGAILSKTKTKNQNSSQNFYAMFQSTINLYLMKEAKYFIPELVNYASKESSVVSSVLSSLLEQISRDRQLRGGEGKTVVDVVLSCWSQLQLQQWWAPDSPQEVKMSALNLLRKMLLINGKVVSDPTHPSFSCVFSMYQSMLTDTKSSLLFKCKVLDLLVFFAKLPEKETQQLKACLDRIVADHFPLRSSEYAVGSPKYQEYIMALSKILSALELSGSLMLLELLISIMCREKNHVYEDRMQESLVTFIRRLPTGHQKAALDVPFNIFTKEGLFPNEIRRSTLSRVCVPLLRLCHQSSLSEFYVDHIKFITDTLSAKLSKSSESEIERLLTLKLCCFELVEVMYSSFPKEEVNSKNSKINLKYCGGKVETGKEMTTAVTKAAHEAKKEDVRGEKRLPELRRQYHCAAYNALMAIITCTQTEMKFYTGLLFKEDLAKGDFLLDNIVDQNRKYLFEIEITSLPQRKKRFVSIRSEAGAQGDGNSQDSAESSVHYLASQYLADSSLSEDVSAYDYSGSLQGERSEPVPPRTRQRAVSEEAAVPAEADYEEIEMDELNQHECMTAMTALLKHMQRNKITPDVVSNPLDVPPWMKYLRDKMNSTTTHINVKLFIAKLILNAEEVFAPYAKFWLGPLVQLMVRDMPDEGLNYYVVDIMVTVLSWSSVAVPQDTAMDRAMASRLVEFVVRNVNHDTRQIFRRNLELLKTLVECWKGRFDMPTKIIYDNFSDRDPKSKTNTAGVQMVGVFLANKLPAYSYTSEVDREKFYKALASNMGSYWKTSSAAAAEVVGMCLQDLDQHDKDFKEEYVNHLHSVLSSLQQSNPDTYMLCVYKMHLHHKPIAERFMNKLLFMLPRLHGEYKRHCLEVISSRVQNMENAFIELKNKGLLTMLTHRDDSTQAVCLKIVNELLRRLQPDEVLYFLPAVTAFSSSPSMPCRGLMYDILMWIYDNYRDENNATVHQIMSRTKDALLNGMSDKDLGLRLRVMNFWSHESRLPAGTLERMVAMLEAMYSPSVESSYLSYATNFILEMTSKSPDYNREIFEHPLDDCPFEDFVVRSSWKQRHAAMTPLFAETQFSLADGTQSGSFDDSFVGVRATQEIQQFTPTQGAVKAPYNWLTQSSLDTFAEYSTQSMETQSSLLFNVGTANENQTPKKKRYKKTGPEFGKGRLKMEGTDFTDSREDDSEKEEIQNLKRRFLKDQRARSTYFAKKNIRLQAMRQEALKEQKLRREAQVTMYRKYRTGDLPDIQIKYSYVIAPLQALAQRDNTLAKMLFSALFRAIFSELDQVKTERETTEMMAQISRSLNAMLDSSTQYFSPFIGCVENIVYNNSGRLKLEPSAVDTASLISMQQPLGIVLLEEQLIRDGSIERRPAKRARTSATVPSQETSTWLELARLYKSLGDFDVVRGIFSSKIGTKKITQDALEAESRRDYKTASHLYREARQCDSWTDGEPDGLEQELWVDAYLLCVDQLMSWEELGTEAMDCIEGLEETGLNKIWEDAYYQEHYLPYILRSKVKLLLQGNEDQQDMLDFVDNSMNVEEQKIFLEARYSEELALLYLFQEDYARARHYTSIVFKTFLQDWGSIDTLMTTTRIGKLQILQKLTEMQEFLDFVSNEDTFQDSQAALSLVTRWQTRSPDPIVEPCNIWDDIVTNRCLYVDQLCHKLSSVQEEFEEEDKFREKRLQFILAQAESAVEQHNFPVAKKKLKIIESEVKSLSESPVLIQFYHCYAKLHNKITEVTMDASATLSPVLGALGLLERKRDHKLVKESNVLTRRHLVLQGNIFDSVTSSLLSLPDFSSVSPRDIQKLVEAASCSMQNADMQEIINGLVDRGYQYIKEAVDIYEEDSSNDKSTVETHMALAKYCDKYLKLREEDDSLTGESIDSYPEAVVTSLLRCIELDHMDARQRFPRLLQLVEYYPDTMQGFINKVSVIPCWMFMTWIGQLVALLDKPEAPAVHNILIRIAREYPQALVYPFKVSKECYTFERSSEGKENQAVVERLDFSLSKIPLVETFINALEQFGQPNALFKDWIGEMAKLLHVKQRNTDAVQRCYTQMYSSLMMTQRQAGGVSQDIFDTEPDSVEIGQYRQKFAKAYCKDLDSAFGKDGKKIMTMSEETADGISYDYHGIGEFWDCMSTANDFGVQVRFFGYKQASLVGAAAVKVGHSVATITTPTNATETTFPTLRIDGLVQSITKNNTRLTLNNDTVIVDIAKVRNNATGAVMMIAIQYDTGVSVTVDVRFSPLMGRLFLNVRSGLTVSFKGQTSGLCGLMDDNQDNDFTMANGTVVTKDKAVEFAESWFIQLKQLYMRVGLIEWVNQTKTLKEVVYGTMTEQEKAQQKAAILQRNFLSRYGNPSDPNICKKYWGMYERCSRTEAVKSCQDKENSLPWDLLRRAYLQMSTSPETFYTLRRHFAISHALLCICHYILGIGDRHLSNFMVDLETGGMIGIDFGHAFGSATQFLPVPELMPIRLTRQILNVMMPLREKGLIESTMVHALRALRANYDLLLNTMDVFVKDLSVDWLAFAEKQLQTTMSSQEDKEDAKWYPKQKVAFAKRKLKGANPWCITRDELELGHKRRGKTYQAFIAITQGQDNTRTKFAEVDLTPEQQVACLIDQATDPNILGRAYEGWEPWV</sequence>
<dbReference type="InterPro" id="IPR045581">
    <property type="entry name" value="DNAPKcs_CC5"/>
</dbReference>
<keyword evidence="9" id="KW-0234">DNA repair</keyword>
<dbReference type="GO" id="GO:0000723">
    <property type="term" value="P:telomere maintenance"/>
    <property type="evidence" value="ECO:0007669"/>
    <property type="project" value="TreeGrafter"/>
</dbReference>
<dbReference type="EC" id="2.7.11.1" evidence="2"/>
<keyword evidence="15" id="KW-1185">Reference proteome</keyword>
<feature type="domain" description="FATC" evidence="13">
    <location>
        <begin position="4128"/>
        <end position="4160"/>
    </location>
</feature>
<dbReference type="RefSeq" id="XP_013411392.1">
    <property type="nucleotide sequence ID" value="XM_013555938.1"/>
</dbReference>
<dbReference type="InterPro" id="IPR046804">
    <property type="entry name" value="DNA-PKcs_N"/>
</dbReference>
<dbReference type="FunFam" id="1.10.1070.11:FF:000018">
    <property type="entry name" value="DNA-dependent protein kinase catalytic subunit"/>
    <property type="match status" value="1"/>
</dbReference>
<dbReference type="Pfam" id="PF08163">
    <property type="entry name" value="DNAPKcs_CC3"/>
    <property type="match status" value="1"/>
</dbReference>
<dbReference type="GO" id="GO:0005730">
    <property type="term" value="C:nucleolus"/>
    <property type="evidence" value="ECO:0007669"/>
    <property type="project" value="UniProtKB-SubCell"/>
</dbReference>
<evidence type="ECO:0000256" key="2">
    <source>
        <dbReference type="ARBA" id="ARBA00012513"/>
    </source>
</evidence>
<evidence type="ECO:0000256" key="7">
    <source>
        <dbReference type="ARBA" id="ARBA00022777"/>
    </source>
</evidence>
<evidence type="ECO:0000313" key="15">
    <source>
        <dbReference type="Proteomes" id="UP000085678"/>
    </source>
</evidence>
<dbReference type="Pfam" id="PF20500">
    <property type="entry name" value="DNA-PKcs_N"/>
    <property type="match status" value="1"/>
</dbReference>
<evidence type="ECO:0000256" key="4">
    <source>
        <dbReference type="ARBA" id="ARBA00022553"/>
    </source>
</evidence>
<dbReference type="InterPro" id="IPR016024">
    <property type="entry name" value="ARM-type_fold"/>
</dbReference>
<evidence type="ECO:0000256" key="6">
    <source>
        <dbReference type="ARBA" id="ARBA00022741"/>
    </source>
</evidence>
<dbReference type="SUPFAM" id="SSF48371">
    <property type="entry name" value="ARM repeat"/>
    <property type="match status" value="4"/>
</dbReference>
<dbReference type="PROSITE" id="PS00916">
    <property type="entry name" value="PI3_4_KINASE_2"/>
    <property type="match status" value="1"/>
</dbReference>
<accession>A0A1S3JLY9</accession>
<dbReference type="GO" id="GO:0005524">
    <property type="term" value="F:ATP binding"/>
    <property type="evidence" value="ECO:0007669"/>
    <property type="project" value="UniProtKB-KW"/>
</dbReference>
<dbReference type="Pfam" id="PF20502">
    <property type="entry name" value="DNAPKcs_CC1-2"/>
    <property type="match status" value="1"/>
</dbReference>
<feature type="domain" description="FAT" evidence="12">
    <location>
        <begin position="2868"/>
        <end position="3509"/>
    </location>
</feature>
<evidence type="ECO:0000256" key="8">
    <source>
        <dbReference type="ARBA" id="ARBA00022840"/>
    </source>
</evidence>
<dbReference type="InParanoid" id="A0A1S3JLY9"/>
<evidence type="ECO:0000256" key="9">
    <source>
        <dbReference type="ARBA" id="ARBA00023204"/>
    </source>
</evidence>
<dbReference type="PROSITE" id="PS51190">
    <property type="entry name" value="FATC"/>
    <property type="match status" value="1"/>
</dbReference>
<dbReference type="InterPro" id="IPR014009">
    <property type="entry name" value="PIK_FAT"/>
</dbReference>
<dbReference type="PROSITE" id="PS50290">
    <property type="entry name" value="PI3_4_KINASE_3"/>
    <property type="match status" value="1"/>
</dbReference>
<dbReference type="SMART" id="SM01344">
    <property type="entry name" value="NUC194"/>
    <property type="match status" value="1"/>
</dbReference>
<dbReference type="InterPro" id="IPR050517">
    <property type="entry name" value="DDR_Repair_Kinase"/>
</dbReference>
<evidence type="ECO:0000313" key="16">
    <source>
        <dbReference type="RefSeq" id="XP_013411392.1"/>
    </source>
</evidence>
<dbReference type="InterPro" id="IPR012582">
    <property type="entry name" value="DNAPKcs_CC3"/>
</dbReference>
<dbReference type="PANTHER" id="PTHR11139:SF68">
    <property type="entry name" value="DNA-DEPENDENT PROTEIN KINASE CATALYTIC SUBUNIT"/>
    <property type="match status" value="1"/>
</dbReference>
<keyword evidence="7 16" id="KW-0418">Kinase</keyword>
<dbReference type="Proteomes" id="UP000085678">
    <property type="component" value="Unplaced"/>
</dbReference>
<evidence type="ECO:0000259" key="12">
    <source>
        <dbReference type="PROSITE" id="PS51189"/>
    </source>
</evidence>
<evidence type="ECO:0000256" key="10">
    <source>
        <dbReference type="SAM" id="MobiDB-lite"/>
    </source>
</evidence>
<dbReference type="GO" id="GO:0006303">
    <property type="term" value="P:double-strand break repair via nonhomologous end joining"/>
    <property type="evidence" value="ECO:0007669"/>
    <property type="project" value="InterPro"/>
</dbReference>
<dbReference type="InterPro" id="IPR046803">
    <property type="entry name" value="DNAPKcs_CC1-2"/>
</dbReference>
<evidence type="ECO:0000256" key="5">
    <source>
        <dbReference type="ARBA" id="ARBA00022679"/>
    </source>
</evidence>
<keyword evidence="8" id="KW-0067">ATP-binding</keyword>
<keyword evidence="5" id="KW-0808">Transferase</keyword>
<dbReference type="Pfam" id="PF02260">
    <property type="entry name" value="FATC"/>
    <property type="match status" value="1"/>
</dbReference>
<dbReference type="InterPro" id="IPR036940">
    <property type="entry name" value="PI3/4_kinase_cat_sf"/>
</dbReference>
<name>A0A1S3JLY9_LINAN</name>
<feature type="region of interest" description="Disordered" evidence="10">
    <location>
        <begin position="2048"/>
        <end position="2073"/>
    </location>
</feature>
<keyword evidence="6" id="KW-0547">Nucleotide-binding</keyword>
<dbReference type="PROSITE" id="PS51233">
    <property type="entry name" value="VWFD"/>
    <property type="match status" value="1"/>
</dbReference>
<dbReference type="Pfam" id="PF19704">
    <property type="entry name" value="DNAPKcs_CC5"/>
    <property type="match status" value="1"/>
</dbReference>
<dbReference type="InterPro" id="IPR018936">
    <property type="entry name" value="PI3/4_kinase_CS"/>
</dbReference>
<dbReference type="PROSITE" id="PS51189">
    <property type="entry name" value="FAT"/>
    <property type="match status" value="1"/>
</dbReference>
<dbReference type="OrthoDB" id="431717at2759"/>
<feature type="region of interest" description="Disordered" evidence="10">
    <location>
        <begin position="2679"/>
        <end position="2716"/>
    </location>
</feature>
<reference evidence="16" key="1">
    <citation type="submission" date="2025-08" db="UniProtKB">
        <authorList>
            <consortium name="RefSeq"/>
        </authorList>
    </citation>
    <scope>IDENTIFICATION</scope>
    <source>
        <tissue evidence="16">Gonads</tissue>
    </source>
</reference>
<dbReference type="GO" id="GO:0004674">
    <property type="term" value="F:protein serine/threonine kinase activity"/>
    <property type="evidence" value="ECO:0007669"/>
    <property type="project" value="UniProtKB-EC"/>
</dbReference>
<evidence type="ECO:0000259" key="14">
    <source>
        <dbReference type="PROSITE" id="PS51233"/>
    </source>
</evidence>
<dbReference type="SUPFAM" id="SSF56112">
    <property type="entry name" value="Protein kinase-like (PK-like)"/>
    <property type="match status" value="1"/>
</dbReference>
<dbReference type="KEGG" id="lak:106174393"/>
<dbReference type="SMART" id="SM00146">
    <property type="entry name" value="PI3Kc"/>
    <property type="match status" value="1"/>
</dbReference>
<evidence type="ECO:0000259" key="13">
    <source>
        <dbReference type="PROSITE" id="PS51190"/>
    </source>
</evidence>
<evidence type="ECO:0000256" key="3">
    <source>
        <dbReference type="ARBA" id="ARBA00018077"/>
    </source>
</evidence>
<feature type="domain" description="VWFD" evidence="14">
    <location>
        <begin position="3625"/>
        <end position="3834"/>
    </location>
</feature>
<dbReference type="InterPro" id="IPR000403">
    <property type="entry name" value="PI3/4_kinase_cat_dom"/>
</dbReference>
<dbReference type="STRING" id="7574.A0A1S3JLY9"/>
<dbReference type="SMART" id="SM01343">
    <property type="entry name" value="FATC"/>
    <property type="match status" value="1"/>
</dbReference>
<dbReference type="Pfam" id="PF00454">
    <property type="entry name" value="PI3_PI4_kinase"/>
    <property type="match status" value="1"/>
</dbReference>
<dbReference type="InterPro" id="IPR003152">
    <property type="entry name" value="FATC_dom"/>
</dbReference>
<feature type="region of interest" description="Disordered" evidence="10">
    <location>
        <begin position="575"/>
        <end position="595"/>
    </location>
</feature>
<dbReference type="InterPro" id="IPR001846">
    <property type="entry name" value="VWF_type-D"/>
</dbReference>
<dbReference type="Pfam" id="PF00094">
    <property type="entry name" value="VWD"/>
    <property type="match status" value="1"/>
</dbReference>
<dbReference type="InterPro" id="IPR003151">
    <property type="entry name" value="PIK-rel_kinase_FAT"/>
</dbReference>